<keyword evidence="5 7" id="KW-1133">Transmembrane helix</keyword>
<feature type="domain" description="EamA" evidence="8">
    <location>
        <begin position="151"/>
        <end position="285"/>
    </location>
</feature>
<evidence type="ECO:0000256" key="7">
    <source>
        <dbReference type="SAM" id="Phobius"/>
    </source>
</evidence>
<dbReference type="EMBL" id="JBHUGI010000015">
    <property type="protein sequence ID" value="MFD1927776.1"/>
    <property type="molecule type" value="Genomic_DNA"/>
</dbReference>
<evidence type="ECO:0000259" key="8">
    <source>
        <dbReference type="Pfam" id="PF00892"/>
    </source>
</evidence>
<dbReference type="PANTHER" id="PTHR32322:SF18">
    <property type="entry name" value="S-ADENOSYLMETHIONINE_S-ADENOSYLHOMOCYSTEINE TRANSPORTER"/>
    <property type="match status" value="1"/>
</dbReference>
<sequence length="304" mass="33808">MKRLFTKTNGGLLLLVCIWGISWPIYKLTVPHSPPLLFAGLRALFGGLLLAIILYKIRNKINWRTNWPKYCISALFNTVFFFGFHTVGLMYLPGGLFSVLVYFQPVLLGLFAWLWLGENMTVLKLVGLLIGFIGIIIVSIDGLIVHISFVGVVLGLVTAFVWALGVVYIKRVGNDVDAYWMVAMQFIIGGFVLLITGTVFESWTAINWNGIFLFGLGFGVTMGIPVAYVIYYTLVKAGEASKVGSFTFLVPIISVFVGVLFLDEPATFTLIVGLLLVVLSIYMVNSSGYKWGDTYKKYLSKFRS</sequence>
<dbReference type="Pfam" id="PF00892">
    <property type="entry name" value="EamA"/>
    <property type="match status" value="2"/>
</dbReference>
<feature type="transmembrane region" description="Helical" evidence="7">
    <location>
        <begin position="36"/>
        <end position="55"/>
    </location>
</feature>
<evidence type="ECO:0000256" key="6">
    <source>
        <dbReference type="ARBA" id="ARBA00023136"/>
    </source>
</evidence>
<protein>
    <submittedName>
        <fullName evidence="9">DMT family transporter</fullName>
    </submittedName>
</protein>
<dbReference type="RefSeq" id="WP_381536536.1">
    <property type="nucleotide sequence ID" value="NZ_JBHUGI010000015.1"/>
</dbReference>
<comment type="caution">
    <text evidence="9">The sequence shown here is derived from an EMBL/GenBank/DDBJ whole genome shotgun (WGS) entry which is preliminary data.</text>
</comment>
<evidence type="ECO:0000256" key="4">
    <source>
        <dbReference type="ARBA" id="ARBA00022692"/>
    </source>
</evidence>
<evidence type="ECO:0000313" key="9">
    <source>
        <dbReference type="EMBL" id="MFD1927776.1"/>
    </source>
</evidence>
<feature type="transmembrane region" description="Helical" evidence="7">
    <location>
        <begin position="146"/>
        <end position="169"/>
    </location>
</feature>
<feature type="domain" description="EamA" evidence="8">
    <location>
        <begin position="12"/>
        <end position="139"/>
    </location>
</feature>
<reference evidence="10" key="1">
    <citation type="journal article" date="2019" name="Int. J. Syst. Evol. Microbiol.">
        <title>The Global Catalogue of Microorganisms (GCM) 10K type strain sequencing project: providing services to taxonomists for standard genome sequencing and annotation.</title>
        <authorList>
            <consortium name="The Broad Institute Genomics Platform"/>
            <consortium name="The Broad Institute Genome Sequencing Center for Infectious Disease"/>
            <person name="Wu L."/>
            <person name="Ma J."/>
        </authorList>
    </citation>
    <scope>NUCLEOTIDE SEQUENCE [LARGE SCALE GENOMIC DNA]</scope>
    <source>
        <strain evidence="10">CGMCC 4.7177</strain>
    </source>
</reference>
<feature type="transmembrane region" description="Helical" evidence="7">
    <location>
        <begin position="90"/>
        <end position="115"/>
    </location>
</feature>
<evidence type="ECO:0000256" key="2">
    <source>
        <dbReference type="ARBA" id="ARBA00007362"/>
    </source>
</evidence>
<keyword evidence="6 7" id="KW-0472">Membrane</keyword>
<feature type="transmembrane region" description="Helical" evidence="7">
    <location>
        <begin position="243"/>
        <end position="262"/>
    </location>
</feature>
<comment type="similarity">
    <text evidence="2">Belongs to the EamA transporter family.</text>
</comment>
<dbReference type="PANTHER" id="PTHR32322">
    <property type="entry name" value="INNER MEMBRANE TRANSPORTER"/>
    <property type="match status" value="1"/>
</dbReference>
<organism evidence="9 10">
    <name type="scientific">Sporosarcina siberiensis</name>
    <dbReference type="NCBI Taxonomy" id="1365606"/>
    <lineage>
        <taxon>Bacteria</taxon>
        <taxon>Bacillati</taxon>
        <taxon>Bacillota</taxon>
        <taxon>Bacilli</taxon>
        <taxon>Bacillales</taxon>
        <taxon>Caryophanaceae</taxon>
        <taxon>Sporosarcina</taxon>
    </lineage>
</organism>
<gene>
    <name evidence="9" type="ORF">ACFSFY_06835</name>
</gene>
<feature type="transmembrane region" description="Helical" evidence="7">
    <location>
        <begin position="268"/>
        <end position="289"/>
    </location>
</feature>
<evidence type="ECO:0000256" key="5">
    <source>
        <dbReference type="ARBA" id="ARBA00022989"/>
    </source>
</evidence>
<accession>A0ABW4SGL1</accession>
<proteinExistence type="inferred from homology"/>
<keyword evidence="10" id="KW-1185">Reference proteome</keyword>
<evidence type="ECO:0000256" key="3">
    <source>
        <dbReference type="ARBA" id="ARBA00022475"/>
    </source>
</evidence>
<dbReference type="InterPro" id="IPR050638">
    <property type="entry name" value="AA-Vitamin_Transporters"/>
</dbReference>
<keyword evidence="3" id="KW-1003">Cell membrane</keyword>
<dbReference type="SUPFAM" id="SSF103481">
    <property type="entry name" value="Multidrug resistance efflux transporter EmrE"/>
    <property type="match status" value="2"/>
</dbReference>
<dbReference type="InterPro" id="IPR037185">
    <property type="entry name" value="EmrE-like"/>
</dbReference>
<feature type="transmembrane region" description="Helical" evidence="7">
    <location>
        <begin position="178"/>
        <end position="200"/>
    </location>
</feature>
<dbReference type="InterPro" id="IPR000620">
    <property type="entry name" value="EamA_dom"/>
</dbReference>
<evidence type="ECO:0000256" key="1">
    <source>
        <dbReference type="ARBA" id="ARBA00004651"/>
    </source>
</evidence>
<feature type="transmembrane region" description="Helical" evidence="7">
    <location>
        <begin position="122"/>
        <end position="140"/>
    </location>
</feature>
<dbReference type="Proteomes" id="UP001597218">
    <property type="component" value="Unassembled WGS sequence"/>
</dbReference>
<name>A0ABW4SGL1_9BACL</name>
<evidence type="ECO:0000313" key="10">
    <source>
        <dbReference type="Proteomes" id="UP001597218"/>
    </source>
</evidence>
<comment type="subcellular location">
    <subcellularLocation>
        <location evidence="1">Cell membrane</location>
        <topology evidence="1">Multi-pass membrane protein</topology>
    </subcellularLocation>
</comment>
<feature type="transmembrane region" description="Helical" evidence="7">
    <location>
        <begin position="206"/>
        <end position="231"/>
    </location>
</feature>
<feature type="transmembrane region" description="Helical" evidence="7">
    <location>
        <begin position="12"/>
        <end position="30"/>
    </location>
</feature>
<feature type="transmembrane region" description="Helical" evidence="7">
    <location>
        <begin position="67"/>
        <end position="84"/>
    </location>
</feature>
<keyword evidence="4 7" id="KW-0812">Transmembrane</keyword>